<dbReference type="InterPro" id="IPR003148">
    <property type="entry name" value="RCK_N"/>
</dbReference>
<dbReference type="RefSeq" id="WP_164006515.1">
    <property type="nucleotide sequence ID" value="NZ_WUFT01000001.1"/>
</dbReference>
<keyword evidence="6 8" id="KW-0472">Membrane</keyword>
<keyword evidence="4 8" id="KW-0812">Transmembrane</keyword>
<evidence type="ECO:0000313" key="10">
    <source>
        <dbReference type="EMBL" id="NEJ69490.1"/>
    </source>
</evidence>
<protein>
    <submittedName>
        <fullName evidence="10">Kef family K(+) transporter</fullName>
    </submittedName>
</protein>
<dbReference type="GO" id="GO:0015297">
    <property type="term" value="F:antiporter activity"/>
    <property type="evidence" value="ECO:0007669"/>
    <property type="project" value="InterPro"/>
</dbReference>
<evidence type="ECO:0000256" key="2">
    <source>
        <dbReference type="ARBA" id="ARBA00005551"/>
    </source>
</evidence>
<dbReference type="Proteomes" id="UP000471753">
    <property type="component" value="Unassembled WGS sequence"/>
</dbReference>
<evidence type="ECO:0000256" key="6">
    <source>
        <dbReference type="ARBA" id="ARBA00023136"/>
    </source>
</evidence>
<feature type="transmembrane region" description="Helical" evidence="8">
    <location>
        <begin position="348"/>
        <end position="370"/>
    </location>
</feature>
<dbReference type="EMBL" id="WUFT01000001">
    <property type="protein sequence ID" value="NEJ69490.1"/>
    <property type="molecule type" value="Genomic_DNA"/>
</dbReference>
<reference evidence="10 11" key="1">
    <citation type="submission" date="2019-12" db="EMBL/GenBank/DDBJ databases">
        <title>Rhizobium genotypes associated with high levels of biological nitrogen fixation by grain legumes in a temperate-maritime cropping system.</title>
        <authorList>
            <person name="Maluk M."/>
            <person name="Francesc Ferrando Molina F."/>
            <person name="Lopez Del Egido L."/>
            <person name="Lafos M."/>
            <person name="Langarica-Fuentes A."/>
            <person name="Gebre Yohannes G."/>
            <person name="Young M.W."/>
            <person name="Martin P."/>
            <person name="Gantlett R."/>
            <person name="Kenicer G."/>
            <person name="Hawes C."/>
            <person name="Begg G.S."/>
            <person name="Quilliam R.S."/>
            <person name="Squire G.R."/>
            <person name="Poole P.S."/>
            <person name="Young P.W."/>
            <person name="Iannetta P.M."/>
            <person name="James E.K."/>
        </authorList>
    </citation>
    <scope>NUCLEOTIDE SEQUENCE [LARGE SCALE GENOMIC DNA]</scope>
    <source>
        <strain evidence="10 11">JHI366</strain>
    </source>
</reference>
<dbReference type="Pfam" id="PF02254">
    <property type="entry name" value="TrkA_N"/>
    <property type="match status" value="1"/>
</dbReference>
<gene>
    <name evidence="10" type="ORF">GR197_02895</name>
</gene>
<evidence type="ECO:0000313" key="11">
    <source>
        <dbReference type="Proteomes" id="UP000471753"/>
    </source>
</evidence>
<comment type="caution">
    <text evidence="10">The sequence shown here is derived from an EMBL/GenBank/DDBJ whole genome shotgun (WGS) entry which is preliminary data.</text>
</comment>
<comment type="similarity">
    <text evidence="2">Belongs to the monovalent cation:proton antiporter 2 (CPA2) transporter (TC 2.A.37) family.</text>
</comment>
<feature type="transmembrane region" description="Helical" evidence="8">
    <location>
        <begin position="382"/>
        <end position="401"/>
    </location>
</feature>
<evidence type="ECO:0000256" key="8">
    <source>
        <dbReference type="SAM" id="Phobius"/>
    </source>
</evidence>
<dbReference type="GO" id="GO:1902600">
    <property type="term" value="P:proton transmembrane transport"/>
    <property type="evidence" value="ECO:0007669"/>
    <property type="project" value="InterPro"/>
</dbReference>
<feature type="transmembrane region" description="Helical" evidence="8">
    <location>
        <begin position="6"/>
        <end position="26"/>
    </location>
</feature>
<keyword evidence="5 8" id="KW-1133">Transmembrane helix</keyword>
<dbReference type="GO" id="GO:0006813">
    <property type="term" value="P:potassium ion transport"/>
    <property type="evidence" value="ECO:0007669"/>
    <property type="project" value="InterPro"/>
</dbReference>
<feature type="compositionally biased region" description="Basic and acidic residues" evidence="7">
    <location>
        <begin position="582"/>
        <end position="591"/>
    </location>
</feature>
<dbReference type="InterPro" id="IPR006153">
    <property type="entry name" value="Cation/H_exchanger_TM"/>
</dbReference>
<dbReference type="AlphaFoldDB" id="A0A7K3U718"/>
<feature type="transmembrane region" description="Helical" evidence="8">
    <location>
        <begin position="240"/>
        <end position="257"/>
    </location>
</feature>
<dbReference type="SUPFAM" id="SSF51735">
    <property type="entry name" value="NAD(P)-binding Rossmann-fold domains"/>
    <property type="match status" value="1"/>
</dbReference>
<feature type="transmembrane region" description="Helical" evidence="8">
    <location>
        <begin position="88"/>
        <end position="112"/>
    </location>
</feature>
<feature type="transmembrane region" description="Helical" evidence="8">
    <location>
        <begin position="57"/>
        <end position="76"/>
    </location>
</feature>
<dbReference type="Gene3D" id="3.40.50.720">
    <property type="entry name" value="NAD(P)-binding Rossmann-like Domain"/>
    <property type="match status" value="1"/>
</dbReference>
<proteinExistence type="inferred from homology"/>
<feature type="transmembrane region" description="Helical" evidence="8">
    <location>
        <begin position="33"/>
        <end position="51"/>
    </location>
</feature>
<feature type="region of interest" description="Disordered" evidence="7">
    <location>
        <begin position="582"/>
        <end position="605"/>
    </location>
</feature>
<feature type="transmembrane region" description="Helical" evidence="8">
    <location>
        <begin position="118"/>
        <end position="137"/>
    </location>
</feature>
<dbReference type="PANTHER" id="PTHR42751">
    <property type="entry name" value="SODIUM/HYDROGEN EXCHANGER FAMILY/TRKA DOMAIN PROTEIN"/>
    <property type="match status" value="1"/>
</dbReference>
<organism evidence="10 11">
    <name type="scientific">Rhizobium phaseoli</name>
    <dbReference type="NCBI Taxonomy" id="396"/>
    <lineage>
        <taxon>Bacteria</taxon>
        <taxon>Pseudomonadati</taxon>
        <taxon>Pseudomonadota</taxon>
        <taxon>Alphaproteobacteria</taxon>
        <taxon>Hyphomicrobiales</taxon>
        <taxon>Rhizobiaceae</taxon>
        <taxon>Rhizobium/Agrobacterium group</taxon>
        <taxon>Rhizobium</taxon>
    </lineage>
</organism>
<evidence type="ECO:0000259" key="9">
    <source>
        <dbReference type="PROSITE" id="PS51201"/>
    </source>
</evidence>
<evidence type="ECO:0000256" key="4">
    <source>
        <dbReference type="ARBA" id="ARBA00022692"/>
    </source>
</evidence>
<feature type="transmembrane region" description="Helical" evidence="8">
    <location>
        <begin position="319"/>
        <end position="341"/>
    </location>
</feature>
<evidence type="ECO:0000256" key="7">
    <source>
        <dbReference type="SAM" id="MobiDB-lite"/>
    </source>
</evidence>
<keyword evidence="3" id="KW-0813">Transport</keyword>
<dbReference type="Pfam" id="PF00999">
    <property type="entry name" value="Na_H_Exchanger"/>
    <property type="match status" value="1"/>
</dbReference>
<dbReference type="Gene3D" id="1.20.1530.20">
    <property type="match status" value="1"/>
</dbReference>
<evidence type="ECO:0000256" key="1">
    <source>
        <dbReference type="ARBA" id="ARBA00004141"/>
    </source>
</evidence>
<name>A0A7K3U718_9HYPH</name>
<evidence type="ECO:0000256" key="5">
    <source>
        <dbReference type="ARBA" id="ARBA00022989"/>
    </source>
</evidence>
<dbReference type="InterPro" id="IPR038770">
    <property type="entry name" value="Na+/solute_symporter_sf"/>
</dbReference>
<dbReference type="PANTHER" id="PTHR42751:SF1">
    <property type="entry name" value="CATION_PROTON ANTIPORTER YBAL-RELATED"/>
    <property type="match status" value="1"/>
</dbReference>
<feature type="domain" description="RCK N-terminal" evidence="9">
    <location>
        <begin position="445"/>
        <end position="562"/>
    </location>
</feature>
<feature type="transmembrane region" description="Helical" evidence="8">
    <location>
        <begin position="149"/>
        <end position="172"/>
    </location>
</feature>
<sequence>MPHDTPLISTIVGGLVLAFVFGALAHRLRMPPLVGYLIAGVLVGPHTPGYVADQSLAPELAEIGVILLMFGVGLHFSLKDLLSVRGIAVPGAIAQIAFATLLGWGLGAFMGWPTGGSLVFGLALSVASTVVLLKALQERRLVETERGRIAVGWLIVEDLAMVLALVLIPAAASIGGEGHAPVEPLSAGLNRLLGLDLGIGGMIAMTLVKVALFVALMLIFGRKLIPWTMHRIAHTGSRELFRLGVLAIALGVAFGAAKLFGVSLALGAFFAGMVLAESELSHRAAQESLPLRDAFAVLFFVSVGMLFDPNILIDKPLPILATLFIIVIGKSVAALLIVLAFKKPLSTALTISASLGQIGEFSFILAALGVELGLLPEEGRDLILAGAIISIILNPLLFFLCDRVRPPRDGAKREEAAAAPPAADAIAAQEEVPPEDDEVHPTALSGHAILVGYGRVGSIVGQNLKSSATPFLVIEDSDKRIGELKAQGIETLMGNAVMRETLDLANLSGARSIAIAIPNAFEACRIAEQARSVNPSILIVARAHSDAEVDELKHYGADTVIMGEREIALGMVDRLAQVHHESVPYEDERGPDTIIPADNAPPQRE</sequence>
<dbReference type="NCBIfam" id="NF007950">
    <property type="entry name" value="PRK10669.1"/>
    <property type="match status" value="1"/>
</dbReference>
<dbReference type="PROSITE" id="PS51201">
    <property type="entry name" value="RCK_N"/>
    <property type="match status" value="1"/>
</dbReference>
<dbReference type="GO" id="GO:0016020">
    <property type="term" value="C:membrane"/>
    <property type="evidence" value="ECO:0007669"/>
    <property type="project" value="UniProtKB-SubCell"/>
</dbReference>
<evidence type="ECO:0000256" key="3">
    <source>
        <dbReference type="ARBA" id="ARBA00022448"/>
    </source>
</evidence>
<dbReference type="InterPro" id="IPR036291">
    <property type="entry name" value="NAD(P)-bd_dom_sf"/>
</dbReference>
<comment type="subcellular location">
    <subcellularLocation>
        <location evidence="1">Membrane</location>
        <topology evidence="1">Multi-pass membrane protein</topology>
    </subcellularLocation>
</comment>
<feature type="transmembrane region" description="Helical" evidence="8">
    <location>
        <begin position="192"/>
        <end position="220"/>
    </location>
</feature>
<accession>A0A7K3U718</accession>